<dbReference type="PIRSF" id="PIRSF001435">
    <property type="entry name" value="Nth"/>
    <property type="match status" value="1"/>
</dbReference>
<dbReference type="Gene3D" id="1.10.340.30">
    <property type="entry name" value="Hypothetical protein, domain 2"/>
    <property type="match status" value="1"/>
</dbReference>
<evidence type="ECO:0000313" key="16">
    <source>
        <dbReference type="Proteomes" id="UP000000391"/>
    </source>
</evidence>
<dbReference type="PANTHER" id="PTHR43286:SF1">
    <property type="entry name" value="ENDONUCLEASE III-LIKE PROTEIN 1"/>
    <property type="match status" value="1"/>
</dbReference>
<comment type="catalytic activity">
    <reaction evidence="12">
        <text>Hydrolyzes mismatched double-stranded DNA and polynucleotides, releasing free thymine.</text>
        <dbReference type="EC" id="3.2.2.29"/>
    </reaction>
</comment>
<feature type="domain" description="HhH-GPD" evidence="14">
    <location>
        <begin position="34"/>
        <end position="181"/>
    </location>
</feature>
<sequence length="203" mass="23466">MNVEEVLHRLENEYPEIFYYQNNDPFYVLITTVLSQRTRDSVTNSSAKTLFNKYNSPNELVHTDEDEIESLIKNVGFYRVKTQRIKQISEMILDEYDGQVPDNLNDLLKLPGVGRKTANCVLTYAFSKKAIAVDTHVHRISNRLGLVETKTPEKTEKDLKKIVPENLWNKINELFVRFGQNTCRPVSPRCDVCVLNDTCPKLI</sequence>
<organism evidence="15 16">
    <name type="scientific">Methanohalobium evestigatum (strain ATCC BAA-1072 / DSM 3721 / NBRC 107634 / OCM 161 / Z-7303)</name>
    <dbReference type="NCBI Taxonomy" id="644295"/>
    <lineage>
        <taxon>Archaea</taxon>
        <taxon>Methanobacteriati</taxon>
        <taxon>Methanobacteriota</taxon>
        <taxon>Stenosarchaea group</taxon>
        <taxon>Methanomicrobia</taxon>
        <taxon>Methanosarcinales</taxon>
        <taxon>Methanosarcinaceae</taxon>
        <taxon>Methanohalobium</taxon>
    </lineage>
</organism>
<dbReference type="PANTHER" id="PTHR43286">
    <property type="entry name" value="ENDONUCLEASE III-LIKE PROTEIN 1"/>
    <property type="match status" value="1"/>
</dbReference>
<dbReference type="InterPro" id="IPR000445">
    <property type="entry name" value="HhH_motif"/>
</dbReference>
<keyword evidence="7 13" id="KW-0411">Iron-sulfur</keyword>
<gene>
    <name evidence="13" type="primary">nth</name>
    <name evidence="15" type="ordered locus">Metev_1699</name>
</gene>
<dbReference type="AlphaFoldDB" id="D7EB21"/>
<dbReference type="InterPro" id="IPR004035">
    <property type="entry name" value="Endouclease-III_FeS-bd_BS"/>
</dbReference>
<dbReference type="PROSITE" id="PS00764">
    <property type="entry name" value="ENDONUCLEASE_III_1"/>
    <property type="match status" value="1"/>
</dbReference>
<dbReference type="SUPFAM" id="SSF48150">
    <property type="entry name" value="DNA-glycosylase"/>
    <property type="match status" value="1"/>
</dbReference>
<evidence type="ECO:0000256" key="2">
    <source>
        <dbReference type="ARBA" id="ARBA00022485"/>
    </source>
</evidence>
<dbReference type="SMART" id="SM00525">
    <property type="entry name" value="FES"/>
    <property type="match status" value="1"/>
</dbReference>
<dbReference type="GO" id="GO:0046872">
    <property type="term" value="F:metal ion binding"/>
    <property type="evidence" value="ECO:0007669"/>
    <property type="project" value="UniProtKB-KW"/>
</dbReference>
<dbReference type="GO" id="GO:0006289">
    <property type="term" value="P:nucleotide-excision repair"/>
    <property type="evidence" value="ECO:0007669"/>
    <property type="project" value="TreeGrafter"/>
</dbReference>
<dbReference type="GO" id="GO:0141016">
    <property type="term" value="F:G/T mismatch-specific thymine-DNA glycosylase activity"/>
    <property type="evidence" value="ECO:0007669"/>
    <property type="project" value="UniProtKB-EC"/>
</dbReference>
<feature type="binding site" evidence="13">
    <location>
        <position position="199"/>
    </location>
    <ligand>
        <name>[4Fe-4S] cluster</name>
        <dbReference type="ChEBI" id="CHEBI:49883"/>
    </ligand>
</feature>
<evidence type="ECO:0000256" key="7">
    <source>
        <dbReference type="ARBA" id="ARBA00023014"/>
    </source>
</evidence>
<evidence type="ECO:0000256" key="11">
    <source>
        <dbReference type="ARBA" id="ARBA00023295"/>
    </source>
</evidence>
<keyword evidence="5 13" id="KW-0378">Hydrolase</keyword>
<evidence type="ECO:0000256" key="8">
    <source>
        <dbReference type="ARBA" id="ARBA00023125"/>
    </source>
</evidence>
<evidence type="ECO:0000256" key="13">
    <source>
        <dbReference type="HAMAP-Rule" id="MF_00942"/>
    </source>
</evidence>
<dbReference type="InterPro" id="IPR011257">
    <property type="entry name" value="DNA_glycosylase"/>
</dbReference>
<keyword evidence="2 13" id="KW-0004">4Fe-4S</keyword>
<keyword evidence="8 13" id="KW-0238">DNA-binding</keyword>
<dbReference type="GeneID" id="9347343"/>
<protein>
    <recommendedName>
        <fullName evidence="13">Endonuclease III</fullName>
        <ecNumber evidence="13">4.2.99.18</ecNumber>
    </recommendedName>
    <alternativeName>
        <fullName evidence="13">DNA-(apurinic or apyrimidinic site) lyase</fullName>
    </alternativeName>
</protein>
<evidence type="ECO:0000256" key="3">
    <source>
        <dbReference type="ARBA" id="ARBA00022723"/>
    </source>
</evidence>
<evidence type="ECO:0000313" key="15">
    <source>
        <dbReference type="EMBL" id="ADI74538.1"/>
    </source>
</evidence>
<comment type="catalytic activity">
    <reaction evidence="13">
        <text>2'-deoxyribonucleotide-(2'-deoxyribose 5'-phosphate)-2'-deoxyribonucleotide-DNA = a 3'-end 2'-deoxyribonucleotide-(2,3-dehydro-2,3-deoxyribose 5'-phosphate)-DNA + a 5'-end 5'-phospho-2'-deoxyribonucleoside-DNA + H(+)</text>
        <dbReference type="Rhea" id="RHEA:66592"/>
        <dbReference type="Rhea" id="RHEA-COMP:13180"/>
        <dbReference type="Rhea" id="RHEA-COMP:16897"/>
        <dbReference type="Rhea" id="RHEA-COMP:17067"/>
        <dbReference type="ChEBI" id="CHEBI:15378"/>
        <dbReference type="ChEBI" id="CHEBI:136412"/>
        <dbReference type="ChEBI" id="CHEBI:157695"/>
        <dbReference type="ChEBI" id="CHEBI:167181"/>
        <dbReference type="EC" id="4.2.99.18"/>
    </reaction>
</comment>
<dbReference type="HOGENOM" id="CLU_012862_3_4_2"/>
<dbReference type="HAMAP" id="MF_00942">
    <property type="entry name" value="Nth"/>
    <property type="match status" value="1"/>
</dbReference>
<keyword evidence="3 13" id="KW-0479">Metal-binding</keyword>
<dbReference type="InterPro" id="IPR005759">
    <property type="entry name" value="Nth"/>
</dbReference>
<evidence type="ECO:0000256" key="1">
    <source>
        <dbReference type="ARBA" id="ARBA00008343"/>
    </source>
</evidence>
<evidence type="ECO:0000259" key="14">
    <source>
        <dbReference type="SMART" id="SM00478"/>
    </source>
</evidence>
<dbReference type="EC" id="4.2.99.18" evidence="13"/>
<accession>D7EB21</accession>
<feature type="binding site" evidence="13">
    <location>
        <position position="183"/>
    </location>
    <ligand>
        <name>[4Fe-4S] cluster</name>
        <dbReference type="ChEBI" id="CHEBI:49883"/>
    </ligand>
</feature>
<dbReference type="Proteomes" id="UP000000391">
    <property type="component" value="Chromosome"/>
</dbReference>
<dbReference type="InterPro" id="IPR003651">
    <property type="entry name" value="Endonuclease3_FeS-loop_motif"/>
</dbReference>
<keyword evidence="16" id="KW-1185">Reference proteome</keyword>
<dbReference type="EMBL" id="CP002069">
    <property type="protein sequence ID" value="ADI74538.1"/>
    <property type="molecule type" value="Genomic_DNA"/>
</dbReference>
<keyword evidence="10 13" id="KW-0456">Lyase</keyword>
<dbReference type="RefSeq" id="WP_013195103.1">
    <property type="nucleotide sequence ID" value="NC_014253.1"/>
</dbReference>
<evidence type="ECO:0000256" key="10">
    <source>
        <dbReference type="ARBA" id="ARBA00023239"/>
    </source>
</evidence>
<evidence type="ECO:0000256" key="9">
    <source>
        <dbReference type="ARBA" id="ARBA00023204"/>
    </source>
</evidence>
<keyword evidence="4 13" id="KW-0227">DNA damage</keyword>
<dbReference type="SMART" id="SM00478">
    <property type="entry name" value="ENDO3c"/>
    <property type="match status" value="1"/>
</dbReference>
<dbReference type="GO" id="GO:0051539">
    <property type="term" value="F:4 iron, 4 sulfur cluster binding"/>
    <property type="evidence" value="ECO:0007669"/>
    <property type="project" value="UniProtKB-UniRule"/>
</dbReference>
<dbReference type="GO" id="GO:0000703">
    <property type="term" value="F:oxidized pyrimidine nucleobase lesion DNA N-glycosylase activity"/>
    <property type="evidence" value="ECO:0007669"/>
    <property type="project" value="TreeGrafter"/>
</dbReference>
<dbReference type="InterPro" id="IPR003265">
    <property type="entry name" value="HhH-GPD_domain"/>
</dbReference>
<dbReference type="Gene3D" id="1.10.1670.10">
    <property type="entry name" value="Helix-hairpin-Helix base-excision DNA repair enzymes (C-terminal)"/>
    <property type="match status" value="1"/>
</dbReference>
<dbReference type="GO" id="GO:0140078">
    <property type="term" value="F:class I DNA-(apurinic or apyrimidinic site) endonuclease activity"/>
    <property type="evidence" value="ECO:0007669"/>
    <property type="project" value="UniProtKB-EC"/>
</dbReference>
<comment type="similarity">
    <text evidence="1 13">Belongs to the Nth/MutY family.</text>
</comment>
<proteinExistence type="inferred from homology"/>
<name>D7EB21_METEZ</name>
<reference evidence="15 16" key="1">
    <citation type="submission" date="2010-06" db="EMBL/GenBank/DDBJ databases">
        <title>Complete sequence chromosome of Methanohalobium evestigatum Z-7303.</title>
        <authorList>
            <consortium name="US DOE Joint Genome Institute"/>
            <person name="Lucas S."/>
            <person name="Copeland A."/>
            <person name="Lapidus A."/>
            <person name="Cheng J.-F."/>
            <person name="Bruce D."/>
            <person name="Goodwin L."/>
            <person name="Pitluck S."/>
            <person name="Saunders E."/>
            <person name="Detter J.C."/>
            <person name="Han C."/>
            <person name="Tapia R."/>
            <person name="Land M."/>
            <person name="Hauser L."/>
            <person name="Kyrpides N."/>
            <person name="Mikhailova N."/>
            <person name="Sieprawska-Lupa M."/>
            <person name="Whitman W.B."/>
            <person name="Anderson I."/>
            <person name="Woyke T."/>
        </authorList>
    </citation>
    <scope>NUCLEOTIDE SEQUENCE [LARGE SCALE GENOMIC DNA]</scope>
    <source>
        <strain evidence="16">ATCC BAA-1072 / DSM 3721 / NBRC 107634 / OCM 161 / Z-7303</strain>
    </source>
</reference>
<dbReference type="STRING" id="644295.Metev_1699"/>
<evidence type="ECO:0000256" key="4">
    <source>
        <dbReference type="ARBA" id="ARBA00022763"/>
    </source>
</evidence>
<feature type="binding site" evidence="13">
    <location>
        <position position="190"/>
    </location>
    <ligand>
        <name>[4Fe-4S] cluster</name>
        <dbReference type="ChEBI" id="CHEBI:49883"/>
    </ligand>
</feature>
<dbReference type="FunFam" id="1.10.340.30:FF:000001">
    <property type="entry name" value="Endonuclease III"/>
    <property type="match status" value="1"/>
</dbReference>
<evidence type="ECO:0000256" key="6">
    <source>
        <dbReference type="ARBA" id="ARBA00023004"/>
    </source>
</evidence>
<dbReference type="Pfam" id="PF00730">
    <property type="entry name" value="HhH-GPD"/>
    <property type="match status" value="1"/>
</dbReference>
<keyword evidence="11 13" id="KW-0326">Glycosidase</keyword>
<comment type="cofactor">
    <cofactor evidence="13">
        <name>[4Fe-4S] cluster</name>
        <dbReference type="ChEBI" id="CHEBI:49883"/>
    </cofactor>
    <text evidence="13">Binds 1 [4Fe-4S] cluster.</text>
</comment>
<dbReference type="CDD" id="cd00056">
    <property type="entry name" value="ENDO3c"/>
    <property type="match status" value="1"/>
</dbReference>
<dbReference type="InterPro" id="IPR023170">
    <property type="entry name" value="HhH_base_excis_C"/>
</dbReference>
<evidence type="ECO:0000256" key="12">
    <source>
        <dbReference type="ARBA" id="ARBA00052915"/>
    </source>
</evidence>
<comment type="function">
    <text evidence="13">DNA repair enzyme that has both DNA N-glycosylase activity and AP-lyase activity. The DNA N-glycosylase activity releases various damaged pyrimidines from DNA by cleaving the N-glycosidic bond, leaving an AP (apurinic/apyrimidinic) site. The AP-lyase activity cleaves the phosphodiester bond 3' to the AP site by a beta-elimination, leaving a 3'-terminal unsaturated sugar and a product with a terminal 5'-phosphate.</text>
</comment>
<dbReference type="NCBIfam" id="TIGR01083">
    <property type="entry name" value="nth"/>
    <property type="match status" value="1"/>
</dbReference>
<keyword evidence="9 13" id="KW-0234">DNA repair</keyword>
<dbReference type="FunFam" id="1.10.1670.10:FF:000001">
    <property type="entry name" value="Endonuclease III"/>
    <property type="match status" value="1"/>
</dbReference>
<dbReference type="OrthoDB" id="84708at2157"/>
<keyword evidence="6 13" id="KW-0408">Iron</keyword>
<dbReference type="KEGG" id="mev:Metev_1699"/>
<dbReference type="Pfam" id="PF00633">
    <property type="entry name" value="HHH"/>
    <property type="match status" value="1"/>
</dbReference>
<evidence type="ECO:0000256" key="5">
    <source>
        <dbReference type="ARBA" id="ARBA00022801"/>
    </source>
</evidence>
<feature type="binding site" evidence="13">
    <location>
        <position position="193"/>
    </location>
    <ligand>
        <name>[4Fe-4S] cluster</name>
        <dbReference type="ChEBI" id="CHEBI:49883"/>
    </ligand>
</feature>
<dbReference type="GO" id="GO:0003677">
    <property type="term" value="F:DNA binding"/>
    <property type="evidence" value="ECO:0007669"/>
    <property type="project" value="UniProtKB-UniRule"/>
</dbReference>
<dbReference type="GO" id="GO:0006285">
    <property type="term" value="P:base-excision repair, AP site formation"/>
    <property type="evidence" value="ECO:0007669"/>
    <property type="project" value="TreeGrafter"/>
</dbReference>